<keyword evidence="4" id="KW-0732">Signal</keyword>
<dbReference type="InterPro" id="IPR009830">
    <property type="entry name" value="LppX/LprAFG"/>
</dbReference>
<evidence type="ECO:0000256" key="4">
    <source>
        <dbReference type="SAM" id="SignalP"/>
    </source>
</evidence>
<dbReference type="AlphaFoldDB" id="A0A077M992"/>
<name>A0A077M992_9MICO</name>
<dbReference type="SUPFAM" id="SSF89392">
    <property type="entry name" value="Prokaryotic lipoproteins and lipoprotein localization factors"/>
    <property type="match status" value="1"/>
</dbReference>
<dbReference type="InterPro" id="IPR029046">
    <property type="entry name" value="LolA/LolB/LppX"/>
</dbReference>
<accession>A0A077M992</accession>
<dbReference type="EMBL" id="CAJC01000001">
    <property type="protein sequence ID" value="CCI51298.1"/>
    <property type="molecule type" value="Genomic_DNA"/>
</dbReference>
<evidence type="ECO:0000256" key="1">
    <source>
        <dbReference type="ARBA" id="ARBA00004196"/>
    </source>
</evidence>
<reference evidence="5 6" key="1">
    <citation type="journal article" date="2013" name="ISME J.">
        <title>A metabolic model for members of the genus Tetrasphaera involved in enhanced biological phosphorus removal.</title>
        <authorList>
            <person name="Kristiansen R."/>
            <person name="Nguyen H.T.T."/>
            <person name="Saunders A.M."/>
            <person name="Nielsen J.L."/>
            <person name="Wimmer R."/>
            <person name="Le V.Q."/>
            <person name="McIlroy S.J."/>
            <person name="Petrovski S."/>
            <person name="Seviour R.J."/>
            <person name="Calteau A."/>
            <person name="Nielsen K.L."/>
            <person name="Nielsen P.H."/>
        </authorList>
    </citation>
    <scope>NUCLEOTIDE SEQUENCE [LARGE SCALE GENOMIC DNA]</scope>
    <source>
        <strain evidence="5 6">Ben 74</strain>
    </source>
</reference>
<sequence>MVPGIVIAMRRRLALATALLCLPLALVGCEDKTVAADPAAALAKAKTTLDTAKAVTLKLTSSASIPSGHNGVSGAEGTGLIDATTPKFKGKVSAVVNGTPATVDMVAIGDKTWMSLFTPKLVPVDLEDLGAPNPGNLFKPDAGLSSLLTKATNPVAGADQRYGKEILTTYTAKVPGSVIKSLLYLGDDAATFDATFGIEKTSGQLRQAKLTGEFYTGTPATYTVVLTDYGKTIAIPEP</sequence>
<dbReference type="Pfam" id="PF07161">
    <property type="entry name" value="LppX_LprAFG"/>
    <property type="match status" value="1"/>
</dbReference>
<comment type="caution">
    <text evidence="5">The sequence shown here is derived from an EMBL/GenBank/DDBJ whole genome shotgun (WGS) entry which is preliminary data.</text>
</comment>
<dbReference type="STRING" id="1193518.BN13_10036"/>
<comment type="similarity">
    <text evidence="2">Belongs to the LppX/LprAFG lipoprotein family.</text>
</comment>
<feature type="signal peptide" evidence="4">
    <location>
        <begin position="1"/>
        <end position="27"/>
    </location>
</feature>
<proteinExistence type="inferred from homology"/>
<gene>
    <name evidence="5" type="ORF">BN13_10036</name>
</gene>
<dbReference type="Proteomes" id="UP000035720">
    <property type="component" value="Unassembled WGS sequence"/>
</dbReference>
<evidence type="ECO:0000256" key="2">
    <source>
        <dbReference type="ARBA" id="ARBA00009194"/>
    </source>
</evidence>
<keyword evidence="6" id="KW-1185">Reference proteome</keyword>
<organism evidence="5 6">
    <name type="scientific">Nostocoides jenkinsii Ben 74</name>
    <dbReference type="NCBI Taxonomy" id="1193518"/>
    <lineage>
        <taxon>Bacteria</taxon>
        <taxon>Bacillati</taxon>
        <taxon>Actinomycetota</taxon>
        <taxon>Actinomycetes</taxon>
        <taxon>Micrococcales</taxon>
        <taxon>Intrasporangiaceae</taxon>
        <taxon>Nostocoides</taxon>
    </lineage>
</organism>
<feature type="chain" id="PRO_5039053679" description="LppX_LprAFG lipoprotein" evidence="4">
    <location>
        <begin position="28"/>
        <end position="238"/>
    </location>
</feature>
<evidence type="ECO:0000256" key="3">
    <source>
        <dbReference type="ARBA" id="ARBA00022475"/>
    </source>
</evidence>
<evidence type="ECO:0000313" key="6">
    <source>
        <dbReference type="Proteomes" id="UP000035720"/>
    </source>
</evidence>
<keyword evidence="3" id="KW-1003">Cell membrane</keyword>
<dbReference type="Gene3D" id="2.50.20.20">
    <property type="match status" value="1"/>
</dbReference>
<comment type="subcellular location">
    <subcellularLocation>
        <location evidence="1">Cell envelope</location>
    </subcellularLocation>
</comment>
<keyword evidence="3" id="KW-0472">Membrane</keyword>
<evidence type="ECO:0008006" key="7">
    <source>
        <dbReference type="Google" id="ProtNLM"/>
    </source>
</evidence>
<evidence type="ECO:0000313" key="5">
    <source>
        <dbReference type="EMBL" id="CCI51298.1"/>
    </source>
</evidence>
<protein>
    <recommendedName>
        <fullName evidence="7">LppX_LprAFG lipoprotein</fullName>
    </recommendedName>
</protein>
<dbReference type="GO" id="GO:0030313">
    <property type="term" value="C:cell envelope"/>
    <property type="evidence" value="ECO:0007669"/>
    <property type="project" value="UniProtKB-SubCell"/>
</dbReference>
<dbReference type="CDD" id="cd16334">
    <property type="entry name" value="LppX-like"/>
    <property type="match status" value="1"/>
</dbReference>